<sequence length="410" mass="47190">MEYLSENMQAMANNFNWDDIEVGNHTLNHSQKFFAIKHIKHERLDESEEGMDLLKEIDGITLDDTFTSNADKENVNNTNTSIFDTKSPLKEIQHAFLSEGNEPVAQKTVGKMCPEQKEIKAIIQKGSSNNSLKEIKSQTANTLILSESLIARNKARINPSANKKTLTESNISDNEPTLTKSVKLSESLIVRNKARINPGVKKEKVANPTTSTTVNTVSAGTIAKPVTASAPTAPHAYHCNELYKRRKEEQLQKYLDEERKKREFHSRPVPNFNACHKSLQQRKVLHAVTVPVTPQVLKKSRETEEKRKQKLEDIKQIHPPKFEPRPPTILHEEPFVPKKTQTILVPCPFNLHSERRLKERKQYDATVQRAMEQKQKQVEIEEEERKRREEQRIKELRKLTTFKARPNPFK</sequence>
<dbReference type="GO" id="GO:0005856">
    <property type="term" value="C:cytoskeleton"/>
    <property type="evidence" value="ECO:0007669"/>
    <property type="project" value="UniProtKB-SubCell"/>
</dbReference>
<evidence type="ECO:0000256" key="4">
    <source>
        <dbReference type="ARBA" id="ARBA00023212"/>
    </source>
</evidence>
<dbReference type="AlphaFoldDB" id="A0A0K8VB21"/>
<keyword evidence="3" id="KW-0963">Cytoplasm</keyword>
<dbReference type="InterPro" id="IPR027329">
    <property type="entry name" value="TPX2_C"/>
</dbReference>
<feature type="domain" description="TPX2 C-terminal" evidence="6">
    <location>
        <begin position="349"/>
        <end position="408"/>
    </location>
</feature>
<gene>
    <name evidence="7" type="ORF">c0_g2_i1</name>
</gene>
<reference evidence="7" key="1">
    <citation type="submission" date="2015-06" db="EMBL/GenBank/DDBJ databases">
        <authorList>
            <person name="Hoefler B.C."/>
            <person name="Straight P.D."/>
        </authorList>
    </citation>
    <scope>NUCLEOTIDE SEQUENCE</scope>
</reference>
<evidence type="ECO:0000256" key="3">
    <source>
        <dbReference type="ARBA" id="ARBA00022490"/>
    </source>
</evidence>
<feature type="compositionally biased region" description="Basic and acidic residues" evidence="5">
    <location>
        <begin position="371"/>
        <end position="398"/>
    </location>
</feature>
<dbReference type="OrthoDB" id="1684416at2759"/>
<evidence type="ECO:0000256" key="5">
    <source>
        <dbReference type="SAM" id="MobiDB-lite"/>
    </source>
</evidence>
<dbReference type="Pfam" id="PF06886">
    <property type="entry name" value="TPX2"/>
    <property type="match status" value="1"/>
</dbReference>
<proteinExistence type="inferred from homology"/>
<protein>
    <recommendedName>
        <fullName evidence="6">TPX2 C-terminal domain-containing protein</fullName>
    </recommendedName>
</protein>
<name>A0A0K8VB21_BACLA</name>
<evidence type="ECO:0000256" key="1">
    <source>
        <dbReference type="ARBA" id="ARBA00004245"/>
    </source>
</evidence>
<evidence type="ECO:0000313" key="7">
    <source>
        <dbReference type="EMBL" id="JAI36051.1"/>
    </source>
</evidence>
<evidence type="ECO:0000259" key="6">
    <source>
        <dbReference type="Pfam" id="PF06886"/>
    </source>
</evidence>
<feature type="region of interest" description="Disordered" evidence="5">
    <location>
        <begin position="369"/>
        <end position="410"/>
    </location>
</feature>
<keyword evidence="4" id="KW-0206">Cytoskeleton</keyword>
<comment type="similarity">
    <text evidence="2">Belongs to the TPX2 family.</text>
</comment>
<organism evidence="7">
    <name type="scientific">Bactrocera latifrons</name>
    <name type="common">Malaysian fruit fly</name>
    <name type="synonym">Chaetodacus latifrons</name>
    <dbReference type="NCBI Taxonomy" id="174628"/>
    <lineage>
        <taxon>Eukaryota</taxon>
        <taxon>Metazoa</taxon>
        <taxon>Ecdysozoa</taxon>
        <taxon>Arthropoda</taxon>
        <taxon>Hexapoda</taxon>
        <taxon>Insecta</taxon>
        <taxon>Pterygota</taxon>
        <taxon>Neoptera</taxon>
        <taxon>Endopterygota</taxon>
        <taxon>Diptera</taxon>
        <taxon>Brachycera</taxon>
        <taxon>Muscomorpha</taxon>
        <taxon>Tephritoidea</taxon>
        <taxon>Tephritidae</taxon>
        <taxon>Bactrocera</taxon>
        <taxon>Bactrocera</taxon>
    </lineage>
</organism>
<evidence type="ECO:0000256" key="2">
    <source>
        <dbReference type="ARBA" id="ARBA00005885"/>
    </source>
</evidence>
<dbReference type="EMBL" id="GDHF01016263">
    <property type="protein sequence ID" value="JAI36051.1"/>
    <property type="molecule type" value="Transcribed_RNA"/>
</dbReference>
<accession>A0A0K8VB21</accession>
<comment type="subcellular location">
    <subcellularLocation>
        <location evidence="1">Cytoplasm</location>
        <location evidence="1">Cytoskeleton</location>
    </subcellularLocation>
</comment>